<dbReference type="EMBL" id="LIYD01000005">
    <property type="protein sequence ID" value="KOS07034.1"/>
    <property type="molecule type" value="Genomic_DNA"/>
</dbReference>
<organism evidence="1 2">
    <name type="scientific">Flavobacterium akiainvivens</name>
    <dbReference type="NCBI Taxonomy" id="1202724"/>
    <lineage>
        <taxon>Bacteria</taxon>
        <taxon>Pseudomonadati</taxon>
        <taxon>Bacteroidota</taxon>
        <taxon>Flavobacteriia</taxon>
        <taxon>Flavobacteriales</taxon>
        <taxon>Flavobacteriaceae</taxon>
        <taxon>Flavobacterium</taxon>
    </lineage>
</organism>
<keyword evidence="2" id="KW-1185">Reference proteome</keyword>
<evidence type="ECO:0000313" key="2">
    <source>
        <dbReference type="Proteomes" id="UP000037755"/>
    </source>
</evidence>
<name>A0A0M8ME89_9FLAO</name>
<accession>A0A0M8ME89</accession>
<dbReference type="AlphaFoldDB" id="A0A0M8ME89"/>
<dbReference type="Proteomes" id="UP000037755">
    <property type="component" value="Unassembled WGS sequence"/>
</dbReference>
<gene>
    <name evidence="1" type="ORF">AM493_14080</name>
</gene>
<dbReference type="RefSeq" id="WP_054408670.1">
    <property type="nucleotide sequence ID" value="NZ_FOYA01000009.1"/>
</dbReference>
<proteinExistence type="predicted"/>
<dbReference type="PATRIC" id="fig|1202724.3.peg.2924"/>
<reference evidence="1 2" key="1">
    <citation type="submission" date="2015-08" db="EMBL/GenBank/DDBJ databases">
        <title>Whole genome sequence of Flavobacterium akiainvivens IK-1T, from decaying Wikstroemia oahuensis, an endemic Hawaiian shrub.</title>
        <authorList>
            <person name="Wan X."/>
            <person name="Hou S."/>
            <person name="Saito J."/>
            <person name="Donachie S."/>
        </authorList>
    </citation>
    <scope>NUCLEOTIDE SEQUENCE [LARGE SCALE GENOMIC DNA]</scope>
    <source>
        <strain evidence="1 2">IK-1</strain>
    </source>
</reference>
<evidence type="ECO:0000313" key="1">
    <source>
        <dbReference type="EMBL" id="KOS07034.1"/>
    </source>
</evidence>
<protein>
    <recommendedName>
        <fullName evidence="3">Lipoprotein</fullName>
    </recommendedName>
</protein>
<dbReference type="STRING" id="1202724.AM493_14080"/>
<evidence type="ECO:0008006" key="3">
    <source>
        <dbReference type="Google" id="ProtNLM"/>
    </source>
</evidence>
<comment type="caution">
    <text evidence="1">The sequence shown here is derived from an EMBL/GenBank/DDBJ whole genome shotgun (WGS) entry which is preliminary data.</text>
</comment>
<dbReference type="PROSITE" id="PS51257">
    <property type="entry name" value="PROKAR_LIPOPROTEIN"/>
    <property type="match status" value="1"/>
</dbReference>
<sequence length="149" mass="17231">MKINKLIVILITFSFMSCRNTTEDKYVEVFYNHAPGAKLPMTLYCKCELTDTPKKQFENYFTISGDSLVAFLKHYEKLQPSDSKDSINAAVFILFHNSETTDTICAGYDGRLKMNSRYIKKNPEFTREVMALVAQHHSQIMANKFRKQP</sequence>